<dbReference type="AlphaFoldDB" id="A0A7W9GEC1"/>
<feature type="transmembrane region" description="Helical" evidence="1">
    <location>
        <begin position="42"/>
        <end position="62"/>
    </location>
</feature>
<dbReference type="Proteomes" id="UP000579153">
    <property type="component" value="Unassembled WGS sequence"/>
</dbReference>
<keyword evidence="1" id="KW-0812">Transmembrane</keyword>
<sequence length="308" mass="33968">MSVIVLDPSLPEGHRRLMATQPELLPPAPERPAWGGRTPGDVLTVLPQSALWGFLPLVVGLVHRGRIVLLPGLLLQAAVLGIWIRYGFTTFFLAGLAVQATAFLVLLALAGESPVAGYGRRHRGRYVTASMLEPLDAALLERTVAATATVLRSRLDRDGLLDGIANRVILPRQEWEIAETLTELTRLRREQAGARSGRVTERISAMLESQEEALKVATRALAWRISSLEEYARRTEEAEEVYAEWRTLQDLADDGDAYRELLSRTVRDDLAAGEVGELAERAERLEASLRESVEQARLAGLTLIPREG</sequence>
<reference evidence="2 3" key="1">
    <citation type="submission" date="2020-08" db="EMBL/GenBank/DDBJ databases">
        <title>Sequencing the genomes of 1000 actinobacteria strains.</title>
        <authorList>
            <person name="Klenk H.-P."/>
        </authorList>
    </citation>
    <scope>NUCLEOTIDE SEQUENCE [LARGE SCALE GENOMIC DNA]</scope>
    <source>
        <strain evidence="2 3">DSM 45507</strain>
    </source>
</reference>
<feature type="transmembrane region" description="Helical" evidence="1">
    <location>
        <begin position="67"/>
        <end position="86"/>
    </location>
</feature>
<keyword evidence="1" id="KW-0472">Membrane</keyword>
<keyword evidence="1" id="KW-1133">Transmembrane helix</keyword>
<organism evidence="2 3">
    <name type="scientific">Nonomuraea jabiensis</name>
    <dbReference type="NCBI Taxonomy" id="882448"/>
    <lineage>
        <taxon>Bacteria</taxon>
        <taxon>Bacillati</taxon>
        <taxon>Actinomycetota</taxon>
        <taxon>Actinomycetes</taxon>
        <taxon>Streptosporangiales</taxon>
        <taxon>Streptosporangiaceae</taxon>
        <taxon>Nonomuraea</taxon>
    </lineage>
</organism>
<dbReference type="RefSeq" id="WP_185075253.1">
    <property type="nucleotide sequence ID" value="NZ_JACHMB010000001.1"/>
</dbReference>
<proteinExistence type="predicted"/>
<keyword evidence="3" id="KW-1185">Reference proteome</keyword>
<gene>
    <name evidence="2" type="ORF">HD596_008834</name>
</gene>
<dbReference type="EMBL" id="JACHMB010000001">
    <property type="protein sequence ID" value="MBB5782078.1"/>
    <property type="molecule type" value="Genomic_DNA"/>
</dbReference>
<evidence type="ECO:0000313" key="3">
    <source>
        <dbReference type="Proteomes" id="UP000579153"/>
    </source>
</evidence>
<comment type="caution">
    <text evidence="2">The sequence shown here is derived from an EMBL/GenBank/DDBJ whole genome shotgun (WGS) entry which is preliminary data.</text>
</comment>
<name>A0A7W9GEC1_9ACTN</name>
<evidence type="ECO:0000256" key="1">
    <source>
        <dbReference type="SAM" id="Phobius"/>
    </source>
</evidence>
<feature type="transmembrane region" description="Helical" evidence="1">
    <location>
        <begin position="92"/>
        <end position="111"/>
    </location>
</feature>
<protein>
    <submittedName>
        <fullName evidence="2">Uncharacterized protein</fullName>
    </submittedName>
</protein>
<accession>A0A7W9GEC1</accession>
<evidence type="ECO:0000313" key="2">
    <source>
        <dbReference type="EMBL" id="MBB5782078.1"/>
    </source>
</evidence>